<dbReference type="PANTHER" id="PTHR45991:SF1">
    <property type="entry name" value="PACHYTENE CHECKPOINT PROTEIN 2 HOMOLOG"/>
    <property type="match status" value="1"/>
</dbReference>
<feature type="domain" description="Pachytene checkpoint protein 2 C-terminal" evidence="5">
    <location>
        <begin position="90"/>
        <end position="134"/>
    </location>
</feature>
<proteinExistence type="inferred from homology"/>
<dbReference type="PANTHER" id="PTHR45991">
    <property type="entry name" value="PACHYTENE CHECKPOINT PROTEIN 2"/>
    <property type="match status" value="1"/>
</dbReference>
<dbReference type="AlphaFoldDB" id="A0A914RSN4"/>
<dbReference type="GO" id="GO:0005694">
    <property type="term" value="C:chromosome"/>
    <property type="evidence" value="ECO:0007669"/>
    <property type="project" value="TreeGrafter"/>
</dbReference>
<evidence type="ECO:0000313" key="7">
    <source>
        <dbReference type="WBParaSite" id="PEQ_0000932801-mRNA-1"/>
    </source>
</evidence>
<dbReference type="InterPro" id="IPR003960">
    <property type="entry name" value="ATPase_AAA_CS"/>
</dbReference>
<dbReference type="InterPro" id="IPR003959">
    <property type="entry name" value="ATPase_AAA_core"/>
</dbReference>
<dbReference type="Gene3D" id="3.40.50.300">
    <property type="entry name" value="P-loop containing nucleotide triphosphate hydrolases"/>
    <property type="match status" value="1"/>
</dbReference>
<evidence type="ECO:0000256" key="3">
    <source>
        <dbReference type="RuleBase" id="RU003651"/>
    </source>
</evidence>
<dbReference type="Proteomes" id="UP000887564">
    <property type="component" value="Unplaced"/>
</dbReference>
<organism evidence="6 7">
    <name type="scientific">Parascaris equorum</name>
    <name type="common">Equine roundworm</name>
    <dbReference type="NCBI Taxonomy" id="6256"/>
    <lineage>
        <taxon>Eukaryota</taxon>
        <taxon>Metazoa</taxon>
        <taxon>Ecdysozoa</taxon>
        <taxon>Nematoda</taxon>
        <taxon>Chromadorea</taxon>
        <taxon>Rhabditida</taxon>
        <taxon>Spirurina</taxon>
        <taxon>Ascaridomorpha</taxon>
        <taxon>Ascaridoidea</taxon>
        <taxon>Ascarididae</taxon>
        <taxon>Parascaris</taxon>
    </lineage>
</organism>
<keyword evidence="6" id="KW-1185">Reference proteome</keyword>
<dbReference type="InterPro" id="IPR027417">
    <property type="entry name" value="P-loop_NTPase"/>
</dbReference>
<dbReference type="Pfam" id="PF23242">
    <property type="entry name" value="AAA_lid_TRIP13_C"/>
    <property type="match status" value="1"/>
</dbReference>
<dbReference type="GO" id="GO:0007131">
    <property type="term" value="P:reciprocal meiotic recombination"/>
    <property type="evidence" value="ECO:0007669"/>
    <property type="project" value="TreeGrafter"/>
</dbReference>
<keyword evidence="1 3" id="KW-0547">Nucleotide-binding</keyword>
<dbReference type="GO" id="GO:0005524">
    <property type="term" value="F:ATP binding"/>
    <property type="evidence" value="ECO:0007669"/>
    <property type="project" value="UniProtKB-KW"/>
</dbReference>
<evidence type="ECO:0000256" key="2">
    <source>
        <dbReference type="ARBA" id="ARBA00022840"/>
    </source>
</evidence>
<evidence type="ECO:0000259" key="5">
    <source>
        <dbReference type="Pfam" id="PF23242"/>
    </source>
</evidence>
<reference evidence="7" key="1">
    <citation type="submission" date="2022-11" db="UniProtKB">
        <authorList>
            <consortium name="WormBaseParasite"/>
        </authorList>
    </citation>
    <scope>IDENTIFICATION</scope>
</reference>
<protein>
    <submittedName>
        <fullName evidence="7">ATPase AAA-type core domain-containing protein</fullName>
    </submittedName>
</protein>
<evidence type="ECO:0000256" key="1">
    <source>
        <dbReference type="ARBA" id="ARBA00022741"/>
    </source>
</evidence>
<dbReference type="PROSITE" id="PS00674">
    <property type="entry name" value="AAA"/>
    <property type="match status" value="1"/>
</dbReference>
<feature type="domain" description="ATPase AAA-type core" evidence="4">
    <location>
        <begin position="27"/>
        <end position="79"/>
    </location>
</feature>
<dbReference type="InterPro" id="IPR058249">
    <property type="entry name" value="Pch2_C"/>
</dbReference>
<dbReference type="GO" id="GO:0051598">
    <property type="term" value="P:meiotic recombination checkpoint signaling"/>
    <property type="evidence" value="ECO:0007669"/>
    <property type="project" value="TreeGrafter"/>
</dbReference>
<dbReference type="GO" id="GO:0005634">
    <property type="term" value="C:nucleus"/>
    <property type="evidence" value="ECO:0007669"/>
    <property type="project" value="TreeGrafter"/>
</dbReference>
<evidence type="ECO:0000313" key="6">
    <source>
        <dbReference type="Proteomes" id="UP000887564"/>
    </source>
</evidence>
<accession>A0A914RSN4</accession>
<dbReference type="InterPro" id="IPR044539">
    <property type="entry name" value="Pch2-like"/>
</dbReference>
<dbReference type="GO" id="GO:0016887">
    <property type="term" value="F:ATP hydrolysis activity"/>
    <property type="evidence" value="ECO:0007669"/>
    <property type="project" value="InterPro"/>
</dbReference>
<comment type="similarity">
    <text evidence="3">Belongs to the AAA ATPase family.</text>
</comment>
<keyword evidence="2 3" id="KW-0067">ATP-binding</keyword>
<evidence type="ECO:0000259" key="4">
    <source>
        <dbReference type="Pfam" id="PF00004"/>
    </source>
</evidence>
<dbReference type="Pfam" id="PF00004">
    <property type="entry name" value="AAA"/>
    <property type="match status" value="1"/>
</dbReference>
<name>A0A914RSN4_PAREQ</name>
<dbReference type="WBParaSite" id="PEQ_0000932801-mRNA-1">
    <property type="protein sequence ID" value="PEQ_0000932801-mRNA-1"/>
    <property type="gene ID" value="PEQ_0000932801"/>
</dbReference>
<sequence length="140" mass="15700">MRSYEDAQYSYEEQSSIYTSYTWIGHRNEPGDAIRAVNALLTQIDRIRRFPSVLVLATSNISKSLDEAFVDRADMCRFVGQPSVYAVYAILSLALGLSGRALRQLPVLAYSKVALERLTMKQCLEALQKAIEEKKASSCV</sequence>
<dbReference type="SUPFAM" id="SSF52540">
    <property type="entry name" value="P-loop containing nucleoside triphosphate hydrolases"/>
    <property type="match status" value="1"/>
</dbReference>